<dbReference type="PANTHER" id="PTHR12835">
    <property type="entry name" value="BIOTIN PROTEIN LIGASE"/>
    <property type="match status" value="1"/>
</dbReference>
<keyword evidence="4 6" id="KW-0092">Biotin</keyword>
<keyword evidence="3 6" id="KW-0067">ATP-binding</keyword>
<keyword evidence="2 6" id="KW-0547">Nucleotide-binding</keyword>
<organism evidence="8 9">
    <name type="scientific">Nitrosomonas communis</name>
    <dbReference type="NCBI Taxonomy" id="44574"/>
    <lineage>
        <taxon>Bacteria</taxon>
        <taxon>Pseudomonadati</taxon>
        <taxon>Pseudomonadota</taxon>
        <taxon>Betaproteobacteria</taxon>
        <taxon>Nitrosomonadales</taxon>
        <taxon>Nitrosomonadaceae</taxon>
        <taxon>Nitrosomonas</taxon>
    </lineage>
</organism>
<feature type="DNA-binding region" description="H-T-H motif" evidence="6">
    <location>
        <begin position="30"/>
        <end position="49"/>
    </location>
</feature>
<feature type="binding site" evidence="6">
    <location>
        <position position="200"/>
    </location>
    <ligand>
        <name>biotin</name>
        <dbReference type="ChEBI" id="CHEBI:57586"/>
    </ligand>
</feature>
<accession>A0A1H2VEB8</accession>
<evidence type="ECO:0000259" key="7">
    <source>
        <dbReference type="PROSITE" id="PS51733"/>
    </source>
</evidence>
<dbReference type="InterPro" id="IPR045864">
    <property type="entry name" value="aa-tRNA-synth_II/BPL/LPL"/>
</dbReference>
<dbReference type="Pfam" id="PF02237">
    <property type="entry name" value="BPL_C"/>
    <property type="match status" value="1"/>
</dbReference>
<dbReference type="Pfam" id="PF03099">
    <property type="entry name" value="BPL_LplA_LipB"/>
    <property type="match status" value="1"/>
</dbReference>
<dbReference type="Gene3D" id="2.30.30.100">
    <property type="match status" value="1"/>
</dbReference>
<dbReference type="InterPro" id="IPR013196">
    <property type="entry name" value="HTH_11"/>
</dbReference>
<dbReference type="InterPro" id="IPR008988">
    <property type="entry name" value="Transcriptional_repressor_C"/>
</dbReference>
<dbReference type="GO" id="GO:0004077">
    <property type="term" value="F:biotin--[biotin carboxyl-carrier protein] ligase activity"/>
    <property type="evidence" value="ECO:0007669"/>
    <property type="project" value="UniProtKB-UniRule"/>
</dbReference>
<dbReference type="Gene3D" id="1.10.10.10">
    <property type="entry name" value="Winged helix-like DNA-binding domain superfamily/Winged helix DNA-binding domain"/>
    <property type="match status" value="1"/>
</dbReference>
<protein>
    <recommendedName>
        <fullName evidence="6">Bifunctional ligase/repressor BirA</fullName>
    </recommendedName>
    <alternativeName>
        <fullName evidence="6">Biotin--[acetyl-CoA-carboxylase] ligase</fullName>
        <ecNumber evidence="6">6.3.4.15</ecNumber>
    </alternativeName>
    <alternativeName>
        <fullName evidence="6">Biotin--protein ligase</fullName>
    </alternativeName>
    <alternativeName>
        <fullName evidence="6">Biotin-[acetyl-CoA carboxylase] synthetase</fullName>
    </alternativeName>
</protein>
<proteinExistence type="inferred from homology"/>
<dbReference type="AlphaFoldDB" id="A0A1H2VEB8"/>
<dbReference type="HAMAP" id="MF_00978">
    <property type="entry name" value="Bifunct_BirA"/>
    <property type="match status" value="1"/>
</dbReference>
<comment type="similarity">
    <text evidence="6">Belongs to the biotin--protein ligase family.</text>
</comment>
<evidence type="ECO:0000256" key="6">
    <source>
        <dbReference type="HAMAP-Rule" id="MF_00978"/>
    </source>
</evidence>
<feature type="domain" description="BPL/LPL catalytic" evidence="7">
    <location>
        <begin position="97"/>
        <end position="272"/>
    </location>
</feature>
<evidence type="ECO:0000313" key="9">
    <source>
        <dbReference type="Proteomes" id="UP000183454"/>
    </source>
</evidence>
<dbReference type="Gene3D" id="3.30.930.10">
    <property type="entry name" value="Bira Bifunctional Protein, Domain 2"/>
    <property type="match status" value="1"/>
</dbReference>
<comment type="function">
    <text evidence="6">Acts both as a biotin--[acetyl-CoA-carboxylase] ligase and a repressor.</text>
</comment>
<name>A0A1H2VEB8_9PROT</name>
<keyword evidence="6" id="KW-0805">Transcription regulation</keyword>
<dbReference type="GO" id="GO:0003677">
    <property type="term" value="F:DNA binding"/>
    <property type="evidence" value="ECO:0007669"/>
    <property type="project" value="UniProtKB-UniRule"/>
</dbReference>
<dbReference type="GO" id="GO:0005524">
    <property type="term" value="F:ATP binding"/>
    <property type="evidence" value="ECO:0007669"/>
    <property type="project" value="UniProtKB-UniRule"/>
</dbReference>
<feature type="binding site" evidence="6">
    <location>
        <position position="129"/>
    </location>
    <ligand>
        <name>biotin</name>
        <dbReference type="ChEBI" id="CHEBI:57586"/>
    </ligand>
</feature>
<evidence type="ECO:0000256" key="1">
    <source>
        <dbReference type="ARBA" id="ARBA00022598"/>
    </source>
</evidence>
<evidence type="ECO:0000256" key="4">
    <source>
        <dbReference type="ARBA" id="ARBA00023267"/>
    </source>
</evidence>
<keyword evidence="6" id="KW-0678">Repressor</keyword>
<evidence type="ECO:0000256" key="5">
    <source>
        <dbReference type="ARBA" id="ARBA00047846"/>
    </source>
</evidence>
<dbReference type="EC" id="6.3.4.15" evidence="6"/>
<dbReference type="Pfam" id="PF08279">
    <property type="entry name" value="HTH_11"/>
    <property type="match status" value="1"/>
</dbReference>
<dbReference type="Proteomes" id="UP000183454">
    <property type="component" value="Unassembled WGS sequence"/>
</dbReference>
<dbReference type="InterPro" id="IPR004143">
    <property type="entry name" value="BPL_LPL_catalytic"/>
</dbReference>
<dbReference type="PANTHER" id="PTHR12835:SF5">
    <property type="entry name" value="BIOTIN--PROTEIN LIGASE"/>
    <property type="match status" value="1"/>
</dbReference>
<dbReference type="PROSITE" id="PS51733">
    <property type="entry name" value="BPL_LPL_CATALYTIC"/>
    <property type="match status" value="1"/>
</dbReference>
<dbReference type="GO" id="GO:0006355">
    <property type="term" value="P:regulation of DNA-templated transcription"/>
    <property type="evidence" value="ECO:0007669"/>
    <property type="project" value="UniProtKB-UniRule"/>
</dbReference>
<keyword evidence="1 6" id="KW-0436">Ligase</keyword>
<dbReference type="InterPro" id="IPR030855">
    <property type="entry name" value="Bifunct_BirA"/>
</dbReference>
<dbReference type="EMBL" id="FNNH01000021">
    <property type="protein sequence ID" value="SDW66560.1"/>
    <property type="molecule type" value="Genomic_DNA"/>
</dbReference>
<evidence type="ECO:0000313" key="8">
    <source>
        <dbReference type="EMBL" id="SDW66560.1"/>
    </source>
</evidence>
<evidence type="ECO:0000256" key="3">
    <source>
        <dbReference type="ARBA" id="ARBA00022840"/>
    </source>
</evidence>
<dbReference type="SUPFAM" id="SSF46785">
    <property type="entry name" value="Winged helix' DNA-binding domain"/>
    <property type="match status" value="1"/>
</dbReference>
<dbReference type="CDD" id="cd16442">
    <property type="entry name" value="BPL"/>
    <property type="match status" value="1"/>
</dbReference>
<keyword evidence="6" id="KW-0804">Transcription</keyword>
<dbReference type="SUPFAM" id="SSF55681">
    <property type="entry name" value="Class II aaRS and biotin synthetases"/>
    <property type="match status" value="1"/>
</dbReference>
<dbReference type="GO" id="GO:0005737">
    <property type="term" value="C:cytoplasm"/>
    <property type="evidence" value="ECO:0007669"/>
    <property type="project" value="TreeGrafter"/>
</dbReference>
<dbReference type="InterPro" id="IPR036388">
    <property type="entry name" value="WH-like_DNA-bd_sf"/>
</dbReference>
<dbReference type="InterPro" id="IPR036390">
    <property type="entry name" value="WH_DNA-bd_sf"/>
</dbReference>
<evidence type="ECO:0000256" key="2">
    <source>
        <dbReference type="ARBA" id="ARBA00022741"/>
    </source>
</evidence>
<reference evidence="8 9" key="1">
    <citation type="submission" date="2016-10" db="EMBL/GenBank/DDBJ databases">
        <authorList>
            <person name="de Groot N.N."/>
        </authorList>
    </citation>
    <scope>NUCLEOTIDE SEQUENCE [LARGE SCALE GENOMIC DNA]</scope>
    <source>
        <strain evidence="8 9">Nm110</strain>
    </source>
</reference>
<sequence length="339" mass="37831">MLANFYIDLNVKSLTFAILRRLSDGEFHSGTELSQILGMSRSSISNALHDLDRLGLVIHKIQGRGYRWLNPVQWLNTAMIQTHLAGESDRFHIQVLDITESTNTLLLHEITRNHIMHDGKIHVIAAELQTQGRGRRGRQWYTGLGDSLTFSLSWQFQRGVNFLSGLSLAIGVAIVRALMAVGIKGVTLKWPNDLLFEFIKLGGVLIELQGDMLGPATAVIGIGINLILPDHIKNKIDQETTDLYSIVQEVPDRNKLLAVLLRELVATLNTFDQKGFSLFSDEWIRYHAFENKLIELHLPNGSIQQGIARGVAPDGSLLVNTLMGEQSFHGGEISLRKLD</sequence>
<feature type="binding site" evidence="6">
    <location>
        <begin position="101"/>
        <end position="103"/>
    </location>
    <ligand>
        <name>biotin</name>
        <dbReference type="ChEBI" id="CHEBI:57586"/>
    </ligand>
</feature>
<dbReference type="RefSeq" id="WP_074667117.1">
    <property type="nucleotide sequence ID" value="NZ_FNNH01000021.1"/>
</dbReference>
<comment type="catalytic activity">
    <reaction evidence="5 6">
        <text>biotin + L-lysyl-[protein] + ATP = N(6)-biotinyl-L-lysyl-[protein] + AMP + diphosphate + H(+)</text>
        <dbReference type="Rhea" id="RHEA:11756"/>
        <dbReference type="Rhea" id="RHEA-COMP:9752"/>
        <dbReference type="Rhea" id="RHEA-COMP:10505"/>
        <dbReference type="ChEBI" id="CHEBI:15378"/>
        <dbReference type="ChEBI" id="CHEBI:29969"/>
        <dbReference type="ChEBI" id="CHEBI:30616"/>
        <dbReference type="ChEBI" id="CHEBI:33019"/>
        <dbReference type="ChEBI" id="CHEBI:57586"/>
        <dbReference type="ChEBI" id="CHEBI:83144"/>
        <dbReference type="ChEBI" id="CHEBI:456215"/>
        <dbReference type="EC" id="6.3.4.15"/>
    </reaction>
</comment>
<dbReference type="InterPro" id="IPR004408">
    <property type="entry name" value="Biotin_CoA_COase_ligase"/>
</dbReference>
<gene>
    <name evidence="6" type="primary">birA</name>
    <name evidence="8" type="ORF">SAMN05421882_102124</name>
</gene>
<dbReference type="SUPFAM" id="SSF50037">
    <property type="entry name" value="C-terminal domain of transcriptional repressors"/>
    <property type="match status" value="1"/>
</dbReference>
<dbReference type="NCBIfam" id="TIGR00121">
    <property type="entry name" value="birA_ligase"/>
    <property type="match status" value="1"/>
</dbReference>
<keyword evidence="6" id="KW-0238">DNA-binding</keyword>
<dbReference type="InterPro" id="IPR003142">
    <property type="entry name" value="BPL_C"/>
</dbReference>
<feature type="binding site" evidence="6">
    <location>
        <begin position="133"/>
        <end position="135"/>
    </location>
    <ligand>
        <name>biotin</name>
        <dbReference type="ChEBI" id="CHEBI:57586"/>
    </ligand>
</feature>